<feature type="compositionally biased region" description="Low complexity" evidence="2">
    <location>
        <begin position="4687"/>
        <end position="4697"/>
    </location>
</feature>
<proteinExistence type="evidence at transcript level"/>
<feature type="compositionally biased region" description="Basic and acidic residues" evidence="2">
    <location>
        <begin position="696"/>
        <end position="705"/>
    </location>
</feature>
<feature type="region of interest" description="Disordered" evidence="2">
    <location>
        <begin position="534"/>
        <end position="582"/>
    </location>
</feature>
<reference evidence="3" key="1">
    <citation type="journal article" date="2014" name="PLoS Negl. Trop. Dis.">
        <title>An updated insight into the Sialotranscriptome of Triatoma infestans: developmental stage and geographic variations.</title>
        <authorList>
            <person name="Schwarz A."/>
            <person name="Medrano-Mercado N."/>
            <person name="Schaub G.A."/>
            <person name="Struchiner C.J."/>
            <person name="Bargues M.D."/>
            <person name="Levy M.Z."/>
            <person name="Ribeiro J.M."/>
        </authorList>
    </citation>
    <scope>NUCLEOTIDE SEQUENCE</scope>
    <source>
        <strain evidence="3">Chile</strain>
        <tissue evidence="3">Salivary glands</tissue>
    </source>
</reference>
<feature type="region of interest" description="Disordered" evidence="2">
    <location>
        <begin position="4561"/>
        <end position="4583"/>
    </location>
</feature>
<evidence type="ECO:0000313" key="3">
    <source>
        <dbReference type="EMBL" id="JAC13603.1"/>
    </source>
</evidence>
<feature type="compositionally biased region" description="Polar residues" evidence="2">
    <location>
        <begin position="4085"/>
        <end position="4100"/>
    </location>
</feature>
<feature type="region of interest" description="Disordered" evidence="2">
    <location>
        <begin position="4687"/>
        <end position="4718"/>
    </location>
</feature>
<sequence length="4718" mass="537019">NVLCDNYSESKNSGNNLNERNIKIRRHSMQPSLERSPCNSVKDEMRLAQKSSLDSCFKNQQVYKDIAQSPKQDSTSFVQLVINKPVQIYNVSESGKSINEIAKKLVQKQELFAASKEHPELKRQKNENYQKNLKVNEVSGKEKESLSELEPEEVEKKYFDKLKQNIKVVKRNSVAPTKHDSSFSTVPDKQDINISDCSKSNLRSKSPVETSHITNKIENNTLAKRDIEKQSDSGIEAAEDFQHSMNINADIRVRKYSKDKIRQNETKKEYLANIRHPQSKNLESVVNMLKDQIKENEGITNSEDDKGMHLFNQNDAYAHFTPQNKDMLKHLSKTQLSEVQSSSLKLSSNLDKINSEKGRSKTTEITDKIQLDEVVNKQNYYFPETFTSPTLNKNVRDNCPLSITCSISCDRIEENLLKALRKKKTDSVGESIETRKLNHVYDKSIVCNSKTEFHFNATSAFSSNELKESVVDPENRCEKEETASEEKEDMYSNKDAVVKDNAMASEIPSGNLKNLEGEMLAINVVGLEVECGNSSSGSCFGSPTGKQESPETKGGRRKKGIPKRVVENMSSSSHPHLDECVKEEGQRIKNENIKSGQEDDLKGIQDDNKANITELSEGIDSNSKLSTKVTKKANILLKKIPIRKGRKRKKGRKRVKSETLPSSKQKLLELKDEPGQKVFSKTIESKSNKNNNDKVSSLDKINKNDALRQVKPHILSENDNRNHQVYHKEAIELSQSDETPYVQEITVETSDYNEGDNKSLENIEMPVLQAETYVNIETVDSLDPENSKHDKSMMMTNEANKVELSMPPILTKEGSKSPPHIKHDADKVNTILDETTNMNNRIETSSRQECNSEDSVEIKLTTSSEPIKTGIKSNYNGTLSVKTKTHLTGKVVAKSSNFIKNKGVILGKCINPDISNTVQKQNIIIEEKSYQDNKPRTNGIHAKVYKSQEENIKLLREQETVTSKKFLEHTNENYNVNHIIQPICTDKPVEVSENMRHFKDEEQIFREFQIKHDPSLNPEDLPKKLLLPDLETIGTTTENTAALHGIISELEETLSKLKDKKSDNVKENQNLEQNHSKLEEKLNKFENSIQNGEKTASNAPNEGGKLNEVIIKHEMNLTSSDNLKVSEAIIISNSLLNIENLCKTISEENAETDLKSNDIELSIDNSLKETFVKCEHHKSSKLEKPKISEKDDNVEKVEETNFVNNCVNIGGSTDDALIGNGNSVKIANKEIITKKKRLLLGIPLNGGTSSFHDTISASPVKSVENEQNNSNSFVSQKINSSEILNANDNKLFTSNNPEEFQEKELTCVNQEINELSTTDSLILTINKTPPLTNSKGGKDICIKNENKIKNEVDKKVFDDQVSSTTFPILFKELNLQLAKETKEAHLDVPHDDVNFRRKTKTKIEVTEPKDQLINTSKDIQLKSKTRINLNKSNDPSQRSKNAVKKITTKSKLVKINDSTIIFEKKLINDKVNKQIDRNTEIQKTMKKRPNKKVAVKGIVEKSKLSSPETNISVNGKIKSKISCGDVSDSTSNAKQNLDLKESSIWLRRFEETNGTLNVDKKNKKCAISQKKFSKAKNVIVSTEEILPIKSQDHKVTSPQKASKLAKNSFKGDNINKSKEYIPSLNADNNNSIHIKRDFESAKKCALPLQNNLDVLNKKINLRSEKNKVSSQINCKLNTNDIQIEKKKSKRISKKGKKSIFPADCIDHVLTDSPEQITSMKSSVKKKYNSIKNPKKITKPNNRNTDKYTLRDINHVKLKEIINGAKKILNKKKRLIEHSGKSIANAENNRMKQDIYLEILEAEMDERTAVARITADERITAEALLNLSRIVEINEQRYNQSTSDEIQTNLKLLPNELRNIVGSAFIENSEINRLDHVDAKSLKAITNSNSFLTAHTNFTFYRNHLYRPTFLNLTLFRKNNLVMTDSLYNVASLVLYFFGKKMHVGNDYESVASTSRDICVWNPNKHKNDNFPGKNDSQFTSLDTVNFLDSNLKYATTSYDKEKHKKRIVFSIEQFQFLTDLIKMISCAPLKLKVDTLVNKIHREQTRNEFYHLTEGNKTKRNGYPRRLTSLSQFCKFEENITNPEEHISINQSAKSSHHLDNFKKGNDLIPHSMQQIFGKYALAKVSSSSKRSSLRKCKPLLDINPNLRFPNSLSNINNIKDIFQLNFPFELREMAFSSFQFRDEYLNCRGLYVKKQNLSVVENPLVMKCISLKPRDNGNISLEQNGEHSSVIHSKRIFECASGEMVTLKSRLKQKCYKSVVKIDGIYLKRAILEMKNSHLINFSRIKTFMRNEYISTPPNMEQFHFMRERMLSGSDSFLSMNKKDIISCRKFKNTIVRNHQKSFTSNNVHLNLIHLPETSIIEKNSKEETVRITDVSLQSTNTQELNLEKHFAKGHKPSKEHNTWTTPNSIINLMKMWEEDRNSVFYSSFLQKEKIALPSTSFTPQAESPITSNRMLITNDKPNFKNYNSLNDLLSNRNCIVEALCPTRNNFTSDTHECEISLVVYDADIRIWINNLLNHFQSVHNHAVASNTDGNESLEFLISEPNKKYAIITIMWPNRYIKHNNTDFNTHYENYVEKQQQNRYKPFLHHFLIYDFDAQLFTDLISQIDNNCKIFEHSNNWTKVKLFGPSLDETCFSVSRSNGLLSNLINSFWESQARLDENKTIMHPHEIEDRLNELFKFHSSECFYEKNNITIIDENIEPNHSKLLINPNGKTLPTTFDRRVVTSNKKLHNADLLHLHLPSTSKDTPLIKNKIIKMPNKEKKVSVKNCLKSIKSDKTEAIRKQTFEKESKPKQENLYNTAKFKAKAKKSQKFHKFLKNQKSERNYSNTDKKCKAKNKNNSVLSGKPFEIALSDNKSKTKTEVTIFSEDIHKELTFEGTFSRLDTSGCSTSRLILRSQNFTAERTLEESFKYILYDFYSPLRKLLDPRNFLLTSRNDALRTFCSASDSGLKRNCFSLIKNHRNSLKEVNIYQNLLDLENISYSKSIIIQGEDSKMLQANSMEISLVPTKIVVEFSKSSENLEHNINLLENNMTEPFKSKIITEEIKKRGSKRRLECCVDGILPVKLSCYGSIANDKDNSAKQTTLLSENDTINNLVTENDECNNSVSLACHLYLEIKKLTKNPNLPNRIGEISSSSSQYDCCGNSSQLLNMTSIRNNVELILQDKIFYSNINTLPMSTHNKITINHPFAFEKYVKSCRVSDMDNQFKNLECKISGRTNGFATPISFIENNVCQEDKVLRIPSCSSSALLSVDAFKLNTKTIPKLVEKNDNGLNMRSPLKLFSSQTYLNKQNELYSIAEPHKNILLPNTNFSNLKMLTVQLLQKNQHLNETTYGMNISDFIKENRPLFRELNIELKTGNLNELSSEFKFFKPLSVLTEDILYPYLPLQNSSETNLGFEVFKDESTSKAEATSHYLLQNQNLNDKPRQAIENLALPALNPLGSTDPNRQQQYNGTKNNEIHSNAVHLNIKIPTGKNKPNEPILERKEEQYCAKEVPLLSNNKSLKTQKSSAVVNETSSSTVAGSLITENLTSGQISSSILLPSRRIPVTDLDNKTGQVFFDHDKISIKSSTEVDEYLTDEEESLETKSGTVTPEKNTPFSKIMVSERYISNPYKESVVKFTESDYEIYSPYSLKKDGSFLSSYNFKKKRALESSYKCSILERKDFIKNSTDGSSTSYLKKIKRTNTMPVNQDKSIVTNKERKRKNLKKKIEIFKSHINSKSNPYVKLKFIHIGRIQDVMREFNLRKITLPIGVCRRLSINEKACAHTVISKKWISFYADAQIGSSQSTNKSSRKREHFTLGDSQHHPASLALNDKSNNTQSFLLSEDASVIRSSSGKMQFNKDRIEIHSRSTNEEIQTTSTVESKITNYIPMNVSKETEYLKDIDNKKLKSQRKNQAETSKINLLGETFKRKQGRPPKKGVTSFKNILASSKIKKNLFKDEKVLGDDNRTSNFEVLTSECSSVLQSNSVEIWESTEVTPNIDVPAEKPQEEPVTSSGLQSFEDDNECEDQSRDENFPQTILSPATSSSAETSTIQDKYHISSESLNLIRTFFEEQNIKKQNEEPVSSSGIGSESFDEDSTKESCSEGSNNVVEDGNSVSSAKCREIEDQTSMLSYHKSMLDSTILSEISESTGNNYSEFKSSLPPVTNEIPDESVRDETISNNSSSLEGDDTNQTTKIHLEQPKIHFLSENSSFNQYYMASTSQKDSPCLSFSHTDTDSISNFSFLSSSDEKSNLSEYMLEETSRNTSNLDLEEDFSCDPDFISPLFDYSKMNLEYLSSIFEKETSQSSKEIVDKGNQSFSFQDFGGQFLNKEKDILDIPSVSSAKIPSETTDNTLDSKSKISEHRKRKPRNKKLSNAYSENRIKERKRQKRKISPVQTEPAPKKQIPLKFQDEVGQNRWKDESRVFNSGTQLKEPFGGFNEENENCTCAKEDSQWHCGCLKNSHRKKKVLFKLIKQLLTPDDWTDKEKDKGSAENVSHVHSEAFSSFSSVHRPFSDNSLVRFPSSDCIEKEMDEESIIADGITSAVTDVLLTSSSPCEIVLGIPSTRSLHNVKDSYKKSLRTRKRQRRVSEIEQSDETVSEKKEDSFISSVTSRLVNSKEVGLVVSGSSETNRKPLTTEGTTSTQGCYDPADRNFYVICQGTQTEVPKRDLHKNVAANNCSQSFKRKSKKSEHETNIERFWRILRESSSSSSSSSSDESDSEDSRKKHKRKKRKLST</sequence>
<feature type="compositionally biased region" description="Basic residues" evidence="2">
    <location>
        <begin position="4344"/>
        <end position="4354"/>
    </location>
</feature>
<feature type="region of interest" description="Disordered" evidence="2">
    <location>
        <begin position="3976"/>
        <end position="4034"/>
    </location>
</feature>
<feature type="compositionally biased region" description="Low complexity" evidence="2">
    <location>
        <begin position="534"/>
        <end position="545"/>
    </location>
</feature>
<organism evidence="3">
    <name type="scientific">Triatoma infestans</name>
    <name type="common">Assassin bug</name>
    <dbReference type="NCBI Taxonomy" id="30076"/>
    <lineage>
        <taxon>Eukaryota</taxon>
        <taxon>Metazoa</taxon>
        <taxon>Ecdysozoa</taxon>
        <taxon>Arthropoda</taxon>
        <taxon>Hexapoda</taxon>
        <taxon>Insecta</taxon>
        <taxon>Pterygota</taxon>
        <taxon>Neoptera</taxon>
        <taxon>Paraneoptera</taxon>
        <taxon>Hemiptera</taxon>
        <taxon>Heteroptera</taxon>
        <taxon>Panheteroptera</taxon>
        <taxon>Cimicomorpha</taxon>
        <taxon>Reduviidae</taxon>
        <taxon>Triatominae</taxon>
        <taxon>Triatoma</taxon>
    </lineage>
</organism>
<feature type="compositionally biased region" description="Low complexity" evidence="2">
    <location>
        <begin position="4022"/>
        <end position="4033"/>
    </location>
</feature>
<feature type="compositionally biased region" description="Basic residues" evidence="2">
    <location>
        <begin position="4707"/>
        <end position="4718"/>
    </location>
</feature>
<feature type="region of interest" description="Disordered" evidence="2">
    <location>
        <begin position="685"/>
        <end position="705"/>
    </location>
</feature>
<feature type="non-terminal residue" evidence="3">
    <location>
        <position position="1"/>
    </location>
</feature>
<feature type="region of interest" description="Disordered" evidence="2">
    <location>
        <begin position="640"/>
        <end position="665"/>
    </location>
</feature>
<feature type="region of interest" description="Disordered" evidence="2">
    <location>
        <begin position="4325"/>
        <end position="4385"/>
    </location>
</feature>
<dbReference type="EMBL" id="GBBI01005109">
    <property type="protein sequence ID" value="JAC13603.1"/>
    <property type="molecule type" value="mRNA"/>
</dbReference>
<feature type="region of interest" description="Disordered" evidence="2">
    <location>
        <begin position="4058"/>
        <end position="4101"/>
    </location>
</feature>
<accession>A0A023EWT8</accession>
<feature type="compositionally biased region" description="Basic residues" evidence="2">
    <location>
        <begin position="4365"/>
        <end position="4374"/>
    </location>
</feature>
<feature type="compositionally biased region" description="Basic residues" evidence="2">
    <location>
        <begin position="640"/>
        <end position="655"/>
    </location>
</feature>
<feature type="region of interest" description="Disordered" evidence="2">
    <location>
        <begin position="3785"/>
        <end position="3813"/>
    </location>
</feature>
<protein>
    <submittedName>
        <fullName evidence="3">Uncharacterized protein</fullName>
    </submittedName>
</protein>
<evidence type="ECO:0000256" key="2">
    <source>
        <dbReference type="SAM" id="MobiDB-lite"/>
    </source>
</evidence>
<keyword evidence="1" id="KW-0175">Coiled coil</keyword>
<feature type="coiled-coil region" evidence="1">
    <location>
        <begin position="1047"/>
        <end position="1095"/>
    </location>
</feature>
<name>A0A023EWT8_TRIIF</name>
<feature type="region of interest" description="Disordered" evidence="2">
    <location>
        <begin position="4607"/>
        <end position="4626"/>
    </location>
</feature>
<evidence type="ECO:0000256" key="1">
    <source>
        <dbReference type="SAM" id="Coils"/>
    </source>
</evidence>
<feature type="compositionally biased region" description="Polar residues" evidence="2">
    <location>
        <begin position="4325"/>
        <end position="4335"/>
    </location>
</feature>